<name>U5WYA1_MYCKA</name>
<organism evidence="1 2">
    <name type="scientific">Mycobacterium kansasii ATCC 12478</name>
    <dbReference type="NCBI Taxonomy" id="557599"/>
    <lineage>
        <taxon>Bacteria</taxon>
        <taxon>Bacillati</taxon>
        <taxon>Actinomycetota</taxon>
        <taxon>Actinomycetes</taxon>
        <taxon>Mycobacteriales</taxon>
        <taxon>Mycobacteriaceae</taxon>
        <taxon>Mycobacterium</taxon>
    </lineage>
</organism>
<sequence>MPQAERGFAQGVLPAIKQLTVSAVSACAARDTVAGTLAAGSAVAACAAVAGR</sequence>
<dbReference type="HOGENOM" id="CLU_3082049_0_0_11"/>
<dbReference type="AlphaFoldDB" id="U5WYA1"/>
<protein>
    <submittedName>
        <fullName evidence="1">Uncharacterized protein</fullName>
    </submittedName>
</protein>
<dbReference type="KEGG" id="mkn:MKAN_06830"/>
<accession>U5WYA1</accession>
<evidence type="ECO:0000313" key="2">
    <source>
        <dbReference type="Proteomes" id="UP000017786"/>
    </source>
</evidence>
<gene>
    <name evidence="1" type="ORF">MKAN_06830</name>
</gene>
<dbReference type="Proteomes" id="UP000017786">
    <property type="component" value="Chromosome"/>
</dbReference>
<evidence type="ECO:0000313" key="1">
    <source>
        <dbReference type="EMBL" id="AGZ54069.1"/>
    </source>
</evidence>
<reference evidence="1 2" key="1">
    <citation type="submission" date="2013-10" db="EMBL/GenBank/DDBJ databases">
        <title>Genome sequence of Mycobacterium kansasii.</title>
        <authorList>
            <consortium name="McGill University Mycobacterium genome consortium"/>
            <person name="Veyrier F.J."/>
            <person name="Behr M.A."/>
        </authorList>
    </citation>
    <scope>NUCLEOTIDE SEQUENCE [LARGE SCALE GENOMIC DNA]</scope>
    <source>
        <strain evidence="1 2">ATCC 12478</strain>
    </source>
</reference>
<dbReference type="EMBL" id="CP006835">
    <property type="protein sequence ID" value="AGZ54069.1"/>
    <property type="molecule type" value="Genomic_DNA"/>
</dbReference>
<proteinExistence type="predicted"/>